<dbReference type="GO" id="GO:0005524">
    <property type="term" value="F:ATP binding"/>
    <property type="evidence" value="ECO:0007669"/>
    <property type="project" value="InterPro"/>
</dbReference>
<dbReference type="PROSITE" id="PS50011">
    <property type="entry name" value="PROTEIN_KINASE_DOM"/>
    <property type="match status" value="1"/>
</dbReference>
<keyword evidence="3" id="KW-1185">Reference proteome</keyword>
<proteinExistence type="predicted"/>
<dbReference type="EMBL" id="CAUWAG010000020">
    <property type="protein sequence ID" value="CAJ2513951.1"/>
    <property type="molecule type" value="Genomic_DNA"/>
</dbReference>
<evidence type="ECO:0000313" key="2">
    <source>
        <dbReference type="EMBL" id="CAJ2513951.1"/>
    </source>
</evidence>
<evidence type="ECO:0000259" key="1">
    <source>
        <dbReference type="PROSITE" id="PS50011"/>
    </source>
</evidence>
<evidence type="ECO:0000313" key="3">
    <source>
        <dbReference type="Proteomes" id="UP001295740"/>
    </source>
</evidence>
<dbReference type="GO" id="GO:0004672">
    <property type="term" value="F:protein kinase activity"/>
    <property type="evidence" value="ECO:0007669"/>
    <property type="project" value="InterPro"/>
</dbReference>
<protein>
    <submittedName>
        <fullName evidence="2">Uu.00g020700.m01.CDS01</fullName>
    </submittedName>
</protein>
<comment type="caution">
    <text evidence="2">The sequence shown here is derived from an EMBL/GenBank/DDBJ whole genome shotgun (WGS) entry which is preliminary data.</text>
</comment>
<name>A0AAI8VZI9_9PEZI</name>
<organism evidence="2 3">
    <name type="scientific">Anthostomella pinea</name>
    <dbReference type="NCBI Taxonomy" id="933095"/>
    <lineage>
        <taxon>Eukaryota</taxon>
        <taxon>Fungi</taxon>
        <taxon>Dikarya</taxon>
        <taxon>Ascomycota</taxon>
        <taxon>Pezizomycotina</taxon>
        <taxon>Sordariomycetes</taxon>
        <taxon>Xylariomycetidae</taxon>
        <taxon>Xylariales</taxon>
        <taxon>Xylariaceae</taxon>
        <taxon>Anthostomella</taxon>
    </lineage>
</organism>
<dbReference type="AlphaFoldDB" id="A0AAI8VZI9"/>
<dbReference type="SMART" id="SM00220">
    <property type="entry name" value="S_TKc"/>
    <property type="match status" value="1"/>
</dbReference>
<dbReference type="SUPFAM" id="SSF56112">
    <property type="entry name" value="Protein kinase-like (PK-like)"/>
    <property type="match status" value="1"/>
</dbReference>
<dbReference type="Proteomes" id="UP001295740">
    <property type="component" value="Unassembled WGS sequence"/>
</dbReference>
<sequence length="412" mass="45788">MEERGLNVPAATPKAIPGTANVSSEAQKVARELMTNFSSAKEKRFELERVISQGSVGVTFKMKMKDDSPESPSKEARKARDVRRFVMKRALTQRSEKNLRQEVSVLRRFAAAMHISRPFLTTEGQEGNKVPYLQGPTLFTEWVDNGLLFDFIERVGDWDQPLPNRILWRLFLCLCRMVVAMAWPPAGNEATIETIPQAGANGIRPAMSRLVHGDLNIRNIMINGMEPMEHDMVPILKLIDFGDSRDLPANATQSPDIAVKTNIGYIGRVMLALVGGSHLGGNANMEVTDRGTTKTIKSFARDLDGLNAAYYKALASIVARHKVKLDNLDPDIRDLVALCTALRPVDRPSIENLVEDVERNVKDMKAADYASYKFSQNETDQAVRRITRELMLEGQTTSSPAPPSLGLARLTI</sequence>
<reference evidence="2" key="1">
    <citation type="submission" date="2023-10" db="EMBL/GenBank/DDBJ databases">
        <authorList>
            <person name="Hackl T."/>
        </authorList>
    </citation>
    <scope>NUCLEOTIDE SEQUENCE</scope>
</reference>
<feature type="domain" description="Protein kinase" evidence="1">
    <location>
        <begin position="45"/>
        <end position="361"/>
    </location>
</feature>
<accession>A0AAI8VZI9</accession>
<dbReference type="InterPro" id="IPR011009">
    <property type="entry name" value="Kinase-like_dom_sf"/>
</dbReference>
<gene>
    <name evidence="2" type="ORF">KHLLAP_LOCUS14419</name>
</gene>
<dbReference type="InterPro" id="IPR000719">
    <property type="entry name" value="Prot_kinase_dom"/>
</dbReference>
<dbReference type="Gene3D" id="1.10.510.10">
    <property type="entry name" value="Transferase(Phosphotransferase) domain 1"/>
    <property type="match status" value="1"/>
</dbReference>